<dbReference type="PANTHER" id="PTHR38477:SF1">
    <property type="entry name" value="MUREIN L,D-TRANSPEPTIDASE CATALYTIC DOMAIN FAMILY PROTEIN"/>
    <property type="match status" value="1"/>
</dbReference>
<dbReference type="STRING" id="28087.Lsai_0757"/>
<dbReference type="OrthoDB" id="9815195at2"/>
<organism evidence="1 2">
    <name type="scientific">Legionella sainthelensi</name>
    <dbReference type="NCBI Taxonomy" id="28087"/>
    <lineage>
        <taxon>Bacteria</taxon>
        <taxon>Pseudomonadati</taxon>
        <taxon>Pseudomonadota</taxon>
        <taxon>Gammaproteobacteria</taxon>
        <taxon>Legionellales</taxon>
        <taxon>Legionellaceae</taxon>
        <taxon>Legionella</taxon>
    </lineage>
</organism>
<evidence type="ECO:0000313" key="1">
    <source>
        <dbReference type="EMBL" id="KTD58957.1"/>
    </source>
</evidence>
<dbReference type="AlphaFoldDB" id="A0A0W0YQ03"/>
<dbReference type="PATRIC" id="fig|28087.4.peg.809"/>
<protein>
    <recommendedName>
        <fullName evidence="3">Murein L,D-transpeptidase catalytic domain family protein</fullName>
    </recommendedName>
</protein>
<gene>
    <name evidence="1" type="ORF">Lsai_0757</name>
</gene>
<dbReference type="EMBL" id="LNYV01000011">
    <property type="protein sequence ID" value="KTD58957.1"/>
    <property type="molecule type" value="Genomic_DNA"/>
</dbReference>
<sequence>MGSILLFVLAVTTNYLPQSPLRFPQTQSMIYDLFVNEAAPFPGPIQINEQSLNDIKLMLNHEAPNLNPLVINKVLTTLRCADQYNVDHNNILTIIDYSLPSNEKRLWVFDLTARKLLFHTYVSHGIKSGSLMTNYFSNKYNSKASSIGVYQTQQAYYGRDGLSLRLDGLDRSFNDNASNRAVVMHSGWYVEERFIKKYGRPGRSWGCPALPMENSQAIINTIKDKSLLVIYYPSDMWFAKSKFLNCDKTSLPQYENNQTVQIPAAAPDDHRDAILFVGSGYKGSKHAESKPVAVISADDYTQIFHRTAPLTRMLRRQIDHQEYIALSTNELSYLAKNEMENPGQDNELSHIYFVIPVLKVVRGGYYETQMQIVNLGKIKEVKVNGDSARENGAATSYTVYFEGKPAVNLNASNEFIRWVGL</sequence>
<accession>A0A0W0YQ03</accession>
<proteinExistence type="predicted"/>
<dbReference type="InterPro" id="IPR032676">
    <property type="entry name" value="YkuD_2"/>
</dbReference>
<dbReference type="RefSeq" id="WP_027271717.1">
    <property type="nucleotide sequence ID" value="NZ_CAAAJE010000023.1"/>
</dbReference>
<name>A0A0W0YQ03_9GAMM</name>
<dbReference type="PANTHER" id="PTHR38477">
    <property type="entry name" value="HYPOTHETICAL EXPORTED PROTEIN"/>
    <property type="match status" value="1"/>
</dbReference>
<evidence type="ECO:0000313" key="2">
    <source>
        <dbReference type="Proteomes" id="UP000054621"/>
    </source>
</evidence>
<evidence type="ECO:0008006" key="3">
    <source>
        <dbReference type="Google" id="ProtNLM"/>
    </source>
</evidence>
<dbReference type="Pfam" id="PF13645">
    <property type="entry name" value="YkuD_2"/>
    <property type="match status" value="1"/>
</dbReference>
<dbReference type="eggNOG" id="COG1376">
    <property type="taxonomic scope" value="Bacteria"/>
</dbReference>
<dbReference type="Proteomes" id="UP000054621">
    <property type="component" value="Unassembled WGS sequence"/>
</dbReference>
<comment type="caution">
    <text evidence="1">The sequence shown here is derived from an EMBL/GenBank/DDBJ whole genome shotgun (WGS) entry which is preliminary data.</text>
</comment>
<reference evidence="1 2" key="1">
    <citation type="submission" date="2015-11" db="EMBL/GenBank/DDBJ databases">
        <title>Genomic analysis of 38 Legionella species identifies large and diverse effector repertoires.</title>
        <authorList>
            <person name="Burstein D."/>
            <person name="Amaro F."/>
            <person name="Zusman T."/>
            <person name="Lifshitz Z."/>
            <person name="Cohen O."/>
            <person name="Gilbert J.A."/>
            <person name="Pupko T."/>
            <person name="Shuman H.A."/>
            <person name="Segal G."/>
        </authorList>
    </citation>
    <scope>NUCLEOTIDE SEQUENCE [LARGE SCALE GENOMIC DNA]</scope>
    <source>
        <strain evidence="1 2">Mt.St.Helens-4</strain>
    </source>
</reference>